<dbReference type="EMBL" id="JAODUP010000069">
    <property type="protein sequence ID" value="KAK2164050.1"/>
    <property type="molecule type" value="Genomic_DNA"/>
</dbReference>
<dbReference type="PANTHER" id="PTHR19316">
    <property type="entry name" value="PROTEIN FOLDING REGULATOR"/>
    <property type="match status" value="1"/>
</dbReference>
<dbReference type="SUPFAM" id="SSF48371">
    <property type="entry name" value="ARM repeat"/>
    <property type="match status" value="1"/>
</dbReference>
<keyword evidence="1" id="KW-0677">Repeat</keyword>
<dbReference type="InterPro" id="IPR050693">
    <property type="entry name" value="Hsp70_NEF-Inhibitors"/>
</dbReference>
<dbReference type="Proteomes" id="UP001208570">
    <property type="component" value="Unassembled WGS sequence"/>
</dbReference>
<dbReference type="Pfam" id="PF08609">
    <property type="entry name" value="Fes1"/>
    <property type="match status" value="1"/>
</dbReference>
<reference evidence="3" key="1">
    <citation type="journal article" date="2023" name="Mol. Biol. Evol.">
        <title>Third-Generation Sequencing Reveals the Adaptive Role of the Epigenome in Three Deep-Sea Polychaetes.</title>
        <authorList>
            <person name="Perez M."/>
            <person name="Aroh O."/>
            <person name="Sun Y."/>
            <person name="Lan Y."/>
            <person name="Juniper S.K."/>
            <person name="Young C.R."/>
            <person name="Angers B."/>
            <person name="Qian P.Y."/>
        </authorList>
    </citation>
    <scope>NUCLEOTIDE SEQUENCE</scope>
    <source>
        <strain evidence="3">P08H-3</strain>
    </source>
</reference>
<dbReference type="Gene3D" id="1.25.10.10">
    <property type="entry name" value="Leucine-rich Repeat Variant"/>
    <property type="match status" value="1"/>
</dbReference>
<dbReference type="PANTHER" id="PTHR19316:SF18">
    <property type="entry name" value="HSP70-BINDING PROTEIN 1"/>
    <property type="match status" value="1"/>
</dbReference>
<proteinExistence type="predicted"/>
<dbReference type="InterPro" id="IPR013918">
    <property type="entry name" value="Nucleotide_exch_fac_Fes1"/>
</dbReference>
<evidence type="ECO:0000313" key="3">
    <source>
        <dbReference type="EMBL" id="KAK2164050.1"/>
    </source>
</evidence>
<dbReference type="AlphaFoldDB" id="A0AAD9NBM0"/>
<gene>
    <name evidence="3" type="ORF">LSH36_69g01001</name>
</gene>
<accession>A0AAD9NBM0</accession>
<dbReference type="InterPro" id="IPR011989">
    <property type="entry name" value="ARM-like"/>
</dbReference>
<evidence type="ECO:0000256" key="1">
    <source>
        <dbReference type="ARBA" id="ARBA00022737"/>
    </source>
</evidence>
<organism evidence="3 4">
    <name type="scientific">Paralvinella palmiformis</name>
    <dbReference type="NCBI Taxonomy" id="53620"/>
    <lineage>
        <taxon>Eukaryota</taxon>
        <taxon>Metazoa</taxon>
        <taxon>Spiralia</taxon>
        <taxon>Lophotrochozoa</taxon>
        <taxon>Annelida</taxon>
        <taxon>Polychaeta</taxon>
        <taxon>Sedentaria</taxon>
        <taxon>Canalipalpata</taxon>
        <taxon>Terebellida</taxon>
        <taxon>Terebelliformia</taxon>
        <taxon>Alvinellidae</taxon>
        <taxon>Paralvinella</taxon>
    </lineage>
</organism>
<evidence type="ECO:0000259" key="2">
    <source>
        <dbReference type="Pfam" id="PF08609"/>
    </source>
</evidence>
<dbReference type="InterPro" id="IPR016024">
    <property type="entry name" value="ARM-type_fold"/>
</dbReference>
<dbReference type="GO" id="GO:0005783">
    <property type="term" value="C:endoplasmic reticulum"/>
    <property type="evidence" value="ECO:0007669"/>
    <property type="project" value="TreeGrafter"/>
</dbReference>
<keyword evidence="4" id="KW-1185">Reference proteome</keyword>
<feature type="domain" description="Nucleotide exchange factor Fes1" evidence="2">
    <location>
        <begin position="18"/>
        <end position="104"/>
    </location>
</feature>
<protein>
    <recommendedName>
        <fullName evidence="2">Nucleotide exchange factor Fes1 domain-containing protein</fullName>
    </recommendedName>
</protein>
<name>A0AAD9NBM0_9ANNE</name>
<sequence length="323" mass="36742">MATGGDQDGGKDQVPRNMNSLLQSFIELSKDQDQPASLAPMTDERRQFLENAFHNLEAHDPIKVMLEDIKVILESGETDDDKQKKELALDDLQMHVEDMDLANDFYKISGYALFNPLLNSSHSGYRWRTAELIATLAQNNSYSQQCLLDAGVFPSLIKMLEKDDNEMAKVKAIYAISCLCREFPPAREVFLKDLDGFSVLVRAIQSDVEKVQTKASFMLAALCTEVPEYRETLIHMGLLEQLIGMLHQPHSTCHEHLMRTLLLLCEDNNQSQAECQRPELGLSQLLKQRLVLLDGKDEYQEEYDHASKLQQLVFQGQHGEVER</sequence>
<dbReference type="GO" id="GO:0000774">
    <property type="term" value="F:adenyl-nucleotide exchange factor activity"/>
    <property type="evidence" value="ECO:0007669"/>
    <property type="project" value="TreeGrafter"/>
</dbReference>
<evidence type="ECO:0000313" key="4">
    <source>
        <dbReference type="Proteomes" id="UP001208570"/>
    </source>
</evidence>
<comment type="caution">
    <text evidence="3">The sequence shown here is derived from an EMBL/GenBank/DDBJ whole genome shotgun (WGS) entry which is preliminary data.</text>
</comment>